<evidence type="ECO:0000313" key="1">
    <source>
        <dbReference type="EMBL" id="MDT7843317.1"/>
    </source>
</evidence>
<protein>
    <recommendedName>
        <fullName evidence="3">DUF5753 domain-containing protein</fullName>
    </recommendedName>
</protein>
<dbReference type="EMBL" id="JAVTLL010000014">
    <property type="protein sequence ID" value="MDT7843317.1"/>
    <property type="molecule type" value="Genomic_DNA"/>
</dbReference>
<reference evidence="2" key="1">
    <citation type="submission" date="2023-07" db="EMBL/GenBank/DDBJ databases">
        <title>Draft genome sequence of the endophytic actinobacterium Streptomyces justiciae WPN32, a potential antibiotic producer.</title>
        <authorList>
            <person name="Yasawong M."/>
            <person name="Pana W."/>
            <person name="Ganta P."/>
            <person name="Santapan N."/>
            <person name="Songngamsuk T."/>
            <person name="Phatcharaharikarn M."/>
            <person name="Kerdtoob S."/>
            <person name="Nantapong N."/>
        </authorList>
    </citation>
    <scope>NUCLEOTIDE SEQUENCE [LARGE SCALE GENOMIC DNA]</scope>
    <source>
        <strain evidence="2">WPN32</strain>
    </source>
</reference>
<evidence type="ECO:0008006" key="3">
    <source>
        <dbReference type="Google" id="ProtNLM"/>
    </source>
</evidence>
<name>A0ABU3LVQ4_9ACTN</name>
<dbReference type="Proteomes" id="UP001257948">
    <property type="component" value="Unassembled WGS sequence"/>
</dbReference>
<proteinExistence type="predicted"/>
<gene>
    <name evidence="1" type="ORF">RQC66_21580</name>
</gene>
<accession>A0ABU3LVQ4</accession>
<evidence type="ECO:0000313" key="2">
    <source>
        <dbReference type="Proteomes" id="UP001257948"/>
    </source>
</evidence>
<dbReference type="RefSeq" id="WP_314202877.1">
    <property type="nucleotide sequence ID" value="NZ_JAVTLL010000014.1"/>
</dbReference>
<comment type="caution">
    <text evidence="1">The sequence shown here is derived from an EMBL/GenBank/DDBJ whole genome shotgun (WGS) entry which is preliminary data.</text>
</comment>
<keyword evidence="2" id="KW-1185">Reference proteome</keyword>
<organism evidence="1 2">
    <name type="scientific">Streptomyces justiciae</name>
    <dbReference type="NCBI Taxonomy" id="2780140"/>
    <lineage>
        <taxon>Bacteria</taxon>
        <taxon>Bacillati</taxon>
        <taxon>Actinomycetota</taxon>
        <taxon>Actinomycetes</taxon>
        <taxon>Kitasatosporales</taxon>
        <taxon>Streptomycetaceae</taxon>
        <taxon>Streptomyces</taxon>
    </lineage>
</organism>
<sequence>MLSTSIGVVLDAGQPGAVLRAHPMDVLAAGTHRDVDILLSAASDEMGWWVANTTETFDPHTVEAVADEIAAWRNPPHPGPEDRRRLRP</sequence>